<proteinExistence type="predicted"/>
<dbReference type="HOGENOM" id="CLU_2959473_0_0_12"/>
<evidence type="ECO:0000256" key="1">
    <source>
        <dbReference type="SAM" id="MobiDB-lite"/>
    </source>
</evidence>
<dbReference type="Proteomes" id="UP000009222">
    <property type="component" value="Chromosome"/>
</dbReference>
<dbReference type="AlphaFoldDB" id="F5YBI8"/>
<evidence type="ECO:0000313" key="3">
    <source>
        <dbReference type="Proteomes" id="UP000009222"/>
    </source>
</evidence>
<keyword evidence="3" id="KW-1185">Reference proteome</keyword>
<dbReference type="KEGG" id="taz:TREAZ_0595"/>
<reference evidence="2 3" key="2">
    <citation type="journal article" date="2011" name="ISME J.">
        <title>RNA-seq reveals cooperative metabolic interactions between two termite-gut spirochete species in co-culture.</title>
        <authorList>
            <person name="Rosenthal A.Z."/>
            <person name="Matson E.G."/>
            <person name="Eldar A."/>
            <person name="Leadbetter J.R."/>
        </authorList>
    </citation>
    <scope>NUCLEOTIDE SEQUENCE [LARGE SCALE GENOMIC DNA]</scope>
    <source>
        <strain evidence="3">ATCC BAA-888 / DSM 13862 / ZAS-9</strain>
    </source>
</reference>
<evidence type="ECO:0000313" key="2">
    <source>
        <dbReference type="EMBL" id="AEF82153.1"/>
    </source>
</evidence>
<protein>
    <submittedName>
        <fullName evidence="2">Uncharacterized protein</fullName>
    </submittedName>
</protein>
<feature type="compositionally biased region" description="Basic residues" evidence="1">
    <location>
        <begin position="1"/>
        <end position="15"/>
    </location>
</feature>
<accession>F5YBI8</accession>
<sequence length="59" mass="6578">MGARKLKEKSRKSGKPTRIIRGFTQTPAQKREGGEPEMINSEAQYAIDVMLDRAKEAAT</sequence>
<dbReference type="InParanoid" id="F5YBI8"/>
<feature type="region of interest" description="Disordered" evidence="1">
    <location>
        <begin position="1"/>
        <end position="40"/>
    </location>
</feature>
<name>F5YBI8_LEAAZ</name>
<reference evidence="3" key="1">
    <citation type="submission" date="2009-12" db="EMBL/GenBank/DDBJ databases">
        <title>Complete sequence of Treponema azotonutricium strain ZAS-9.</title>
        <authorList>
            <person name="Tetu S.G."/>
            <person name="Matson E."/>
            <person name="Ren Q."/>
            <person name="Seshadri R."/>
            <person name="Elbourne L."/>
            <person name="Hassan K.A."/>
            <person name="Durkin A."/>
            <person name="Radune D."/>
            <person name="Mohamoud Y."/>
            <person name="Shay R."/>
            <person name="Jin S."/>
            <person name="Zhang X."/>
            <person name="Lucey K."/>
            <person name="Ballor N.R."/>
            <person name="Ottesen E."/>
            <person name="Rosenthal R."/>
            <person name="Allen A."/>
            <person name="Leadbetter J.R."/>
            <person name="Paulsen I.T."/>
        </authorList>
    </citation>
    <scope>NUCLEOTIDE SEQUENCE [LARGE SCALE GENOMIC DNA]</scope>
    <source>
        <strain evidence="3">ATCC BAA-888 / DSM 13862 / ZAS-9</strain>
    </source>
</reference>
<dbReference type="STRING" id="545695.TREAZ_0595"/>
<gene>
    <name evidence="2" type="ordered locus">TREAZ_0595</name>
</gene>
<dbReference type="EMBL" id="CP001841">
    <property type="protein sequence ID" value="AEF82153.1"/>
    <property type="molecule type" value="Genomic_DNA"/>
</dbReference>
<organism evidence="2 3">
    <name type="scientific">Leadbettera azotonutricia (strain ATCC BAA-888 / DSM 13862 / ZAS-9)</name>
    <name type="common">Treponema azotonutricium</name>
    <dbReference type="NCBI Taxonomy" id="545695"/>
    <lineage>
        <taxon>Bacteria</taxon>
        <taxon>Pseudomonadati</taxon>
        <taxon>Spirochaetota</taxon>
        <taxon>Spirochaetia</taxon>
        <taxon>Spirochaetales</taxon>
        <taxon>Breznakiellaceae</taxon>
        <taxon>Leadbettera</taxon>
    </lineage>
</organism>